<dbReference type="SUPFAM" id="SSF51182">
    <property type="entry name" value="RmlC-like cupins"/>
    <property type="match status" value="1"/>
</dbReference>
<dbReference type="EMBL" id="FRAG01000016">
    <property type="protein sequence ID" value="SHJ93380.1"/>
    <property type="molecule type" value="Genomic_DNA"/>
</dbReference>
<proteinExistence type="predicted"/>
<reference evidence="5 6" key="1">
    <citation type="submission" date="2016-11" db="EMBL/GenBank/DDBJ databases">
        <authorList>
            <person name="Jaros S."/>
            <person name="Januszkiewicz K."/>
            <person name="Wedrychowicz H."/>
        </authorList>
    </citation>
    <scope>NUCLEOTIDE SEQUENCE [LARGE SCALE GENOMIC DNA]</scope>
    <source>
        <strain evidence="5 6">DSM 15212</strain>
    </source>
</reference>
<dbReference type="RefSeq" id="WP_073148836.1">
    <property type="nucleotide sequence ID" value="NZ_FRAG01000016.1"/>
</dbReference>
<keyword evidence="3" id="KW-0804">Transcription</keyword>
<protein>
    <submittedName>
        <fullName evidence="5">Cupin domain-containing protein</fullName>
    </submittedName>
</protein>
<dbReference type="InterPro" id="IPR018060">
    <property type="entry name" value="HTH_AraC"/>
</dbReference>
<dbReference type="Gene3D" id="1.10.10.60">
    <property type="entry name" value="Homeodomain-like"/>
    <property type="match status" value="2"/>
</dbReference>
<organism evidence="5 6">
    <name type="scientific">Paramaledivibacter caminithermalis (strain DSM 15212 / CIP 107654 / DViRD3)</name>
    <name type="common">Clostridium caminithermale</name>
    <dbReference type="NCBI Taxonomy" id="1121301"/>
    <lineage>
        <taxon>Bacteria</taxon>
        <taxon>Bacillati</taxon>
        <taxon>Bacillota</taxon>
        <taxon>Clostridia</taxon>
        <taxon>Peptostreptococcales</taxon>
        <taxon>Caminicellaceae</taxon>
        <taxon>Paramaledivibacter</taxon>
    </lineage>
</organism>
<dbReference type="AlphaFoldDB" id="A0A1M6NCD2"/>
<dbReference type="STRING" id="1121301.SAMN02745912_01673"/>
<dbReference type="InterPro" id="IPR013096">
    <property type="entry name" value="Cupin_2"/>
</dbReference>
<dbReference type="InterPro" id="IPR014710">
    <property type="entry name" value="RmlC-like_jellyroll"/>
</dbReference>
<sequence>MKNTLIFPDHSEDIQKFEWGEVIWIHEPKQPNLERMSVGLVKLFPKSKHVRHFHFGEEQILYTLQGKGIHRINDEEKIISQGMILHCPPYTEHEVTNMEDVDLIIMIIYAPAKTMDFQSGIPAISNKHILDYVDIELLENIQKDLSNLLQLSVKITDANKCDITKFVGLNSFCGLCPHVGNCEEELTSVTKSPFSKIEDVCICNNNIITLWIPILVKNSIIGYIKCGHLLINRPDNIQEKLYLISQKHDISFKKLQSAYDNMPLVPKSRLYALEESLIATSRYITGIIENSIIQSELKEKNKEILEKIQHNIDLEDALNESNKKLLKYEMSSKLNVVNYQQDNINYIDDIEYPFEKEADLENCVRILDENKSIIIIKDIIKDYEDKNIPLTAIKCVFIELFTVISRILYKETHDAQSISKIRRKYKKVIDNAYDYTQLQIIAVEFINDCIKDLKQGLHKNDKGIINRVNLYIKENYYQDLNLKSIAEKFYISPNYLSKIFNEENQMSLSDYINRIRIEKAKEYLIKTNMKISMIGKKVGCSNISYFSYIFKKIEKCTPKEYRLKHRD</sequence>
<accession>A0A1M6NCD2</accession>
<dbReference type="Gene3D" id="2.60.120.10">
    <property type="entry name" value="Jelly Rolls"/>
    <property type="match status" value="1"/>
</dbReference>
<evidence type="ECO:0000313" key="6">
    <source>
        <dbReference type="Proteomes" id="UP000184465"/>
    </source>
</evidence>
<evidence type="ECO:0000256" key="3">
    <source>
        <dbReference type="ARBA" id="ARBA00023163"/>
    </source>
</evidence>
<keyword evidence="1" id="KW-0805">Transcription regulation</keyword>
<dbReference type="OrthoDB" id="1410840at2"/>
<dbReference type="InterPro" id="IPR018771">
    <property type="entry name" value="PocR_dom"/>
</dbReference>
<evidence type="ECO:0000256" key="1">
    <source>
        <dbReference type="ARBA" id="ARBA00023015"/>
    </source>
</evidence>
<evidence type="ECO:0000313" key="5">
    <source>
        <dbReference type="EMBL" id="SHJ93380.1"/>
    </source>
</evidence>
<dbReference type="PROSITE" id="PS01124">
    <property type="entry name" value="HTH_ARAC_FAMILY_2"/>
    <property type="match status" value="1"/>
</dbReference>
<dbReference type="Proteomes" id="UP000184465">
    <property type="component" value="Unassembled WGS sequence"/>
</dbReference>
<dbReference type="GO" id="GO:0043565">
    <property type="term" value="F:sequence-specific DNA binding"/>
    <property type="evidence" value="ECO:0007669"/>
    <property type="project" value="InterPro"/>
</dbReference>
<dbReference type="CDD" id="cd02208">
    <property type="entry name" value="cupin_RmlC-like"/>
    <property type="match status" value="1"/>
</dbReference>
<dbReference type="SMART" id="SM00342">
    <property type="entry name" value="HTH_ARAC"/>
    <property type="match status" value="1"/>
</dbReference>
<dbReference type="SUPFAM" id="SSF46689">
    <property type="entry name" value="Homeodomain-like"/>
    <property type="match status" value="2"/>
</dbReference>
<name>A0A1M6NCD2_PARC5</name>
<keyword evidence="6" id="KW-1185">Reference proteome</keyword>
<evidence type="ECO:0000256" key="2">
    <source>
        <dbReference type="ARBA" id="ARBA00023125"/>
    </source>
</evidence>
<feature type="domain" description="HTH araC/xylS-type" evidence="4">
    <location>
        <begin position="466"/>
        <end position="564"/>
    </location>
</feature>
<dbReference type="InterPro" id="IPR011051">
    <property type="entry name" value="RmlC_Cupin_sf"/>
</dbReference>
<dbReference type="GO" id="GO:0003700">
    <property type="term" value="F:DNA-binding transcription factor activity"/>
    <property type="evidence" value="ECO:0007669"/>
    <property type="project" value="InterPro"/>
</dbReference>
<dbReference type="Pfam" id="PF12833">
    <property type="entry name" value="HTH_18"/>
    <property type="match status" value="1"/>
</dbReference>
<evidence type="ECO:0000259" key="4">
    <source>
        <dbReference type="PROSITE" id="PS01124"/>
    </source>
</evidence>
<gene>
    <name evidence="5" type="ORF">SAMN02745912_01673</name>
</gene>
<keyword evidence="2" id="KW-0238">DNA-binding</keyword>
<dbReference type="PANTHER" id="PTHR43280">
    <property type="entry name" value="ARAC-FAMILY TRANSCRIPTIONAL REGULATOR"/>
    <property type="match status" value="1"/>
</dbReference>
<dbReference type="PANTHER" id="PTHR43280:SF28">
    <property type="entry name" value="HTH-TYPE TRANSCRIPTIONAL ACTIVATOR RHAS"/>
    <property type="match status" value="1"/>
</dbReference>
<dbReference type="Pfam" id="PF07883">
    <property type="entry name" value="Cupin_2"/>
    <property type="match status" value="1"/>
</dbReference>
<dbReference type="InterPro" id="IPR009057">
    <property type="entry name" value="Homeodomain-like_sf"/>
</dbReference>
<dbReference type="Pfam" id="PF10114">
    <property type="entry name" value="PocR"/>
    <property type="match status" value="1"/>
</dbReference>